<gene>
    <name evidence="2" type="ORF">CEY00_Acc16404</name>
</gene>
<evidence type="ECO:0000313" key="3">
    <source>
        <dbReference type="Proteomes" id="UP000241394"/>
    </source>
</evidence>
<dbReference type="SUPFAM" id="SSF48371">
    <property type="entry name" value="ARM repeat"/>
    <property type="match status" value="1"/>
</dbReference>
<dbReference type="GO" id="GO:0005737">
    <property type="term" value="C:cytoplasm"/>
    <property type="evidence" value="ECO:0007669"/>
    <property type="project" value="TreeGrafter"/>
</dbReference>
<keyword evidence="3" id="KW-1185">Reference proteome</keyword>
<dbReference type="STRING" id="1590841.A0A2R6QJ54"/>
<evidence type="ECO:0000313" key="2">
    <source>
        <dbReference type="EMBL" id="PSS09381.1"/>
    </source>
</evidence>
<organism evidence="2 3">
    <name type="scientific">Actinidia chinensis var. chinensis</name>
    <name type="common">Chinese soft-hair kiwi</name>
    <dbReference type="NCBI Taxonomy" id="1590841"/>
    <lineage>
        <taxon>Eukaryota</taxon>
        <taxon>Viridiplantae</taxon>
        <taxon>Streptophyta</taxon>
        <taxon>Embryophyta</taxon>
        <taxon>Tracheophyta</taxon>
        <taxon>Spermatophyta</taxon>
        <taxon>Magnoliopsida</taxon>
        <taxon>eudicotyledons</taxon>
        <taxon>Gunneridae</taxon>
        <taxon>Pentapetalae</taxon>
        <taxon>asterids</taxon>
        <taxon>Ericales</taxon>
        <taxon>Actinidiaceae</taxon>
        <taxon>Actinidia</taxon>
    </lineage>
</organism>
<dbReference type="PANTHER" id="PTHR44099:SF4">
    <property type="entry name" value="RABCONNECTIN-3B, ISOFORM A"/>
    <property type="match status" value="1"/>
</dbReference>
<accession>A0A2R6QJ54</accession>
<dbReference type="Proteomes" id="UP000241394">
    <property type="component" value="Chromosome LG15"/>
</dbReference>
<feature type="region of interest" description="Disordered" evidence="1">
    <location>
        <begin position="26"/>
        <end position="52"/>
    </location>
</feature>
<reference evidence="3" key="2">
    <citation type="journal article" date="2018" name="BMC Genomics">
        <title>A manually annotated Actinidia chinensis var. chinensis (kiwifruit) genome highlights the challenges associated with draft genomes and gene prediction in plants.</title>
        <authorList>
            <person name="Pilkington S.M."/>
            <person name="Crowhurst R."/>
            <person name="Hilario E."/>
            <person name="Nardozza S."/>
            <person name="Fraser L."/>
            <person name="Peng Y."/>
            <person name="Gunaseelan K."/>
            <person name="Simpson R."/>
            <person name="Tahir J."/>
            <person name="Deroles S.C."/>
            <person name="Templeton K."/>
            <person name="Luo Z."/>
            <person name="Davy M."/>
            <person name="Cheng C."/>
            <person name="McNeilage M."/>
            <person name="Scaglione D."/>
            <person name="Liu Y."/>
            <person name="Zhang Q."/>
            <person name="Datson P."/>
            <person name="De Silva N."/>
            <person name="Gardiner S.E."/>
            <person name="Bassett H."/>
            <person name="Chagne D."/>
            <person name="McCallum J."/>
            <person name="Dzierzon H."/>
            <person name="Deng C."/>
            <person name="Wang Y.Y."/>
            <person name="Barron L."/>
            <person name="Manako K."/>
            <person name="Bowen J."/>
            <person name="Foster T.M."/>
            <person name="Erridge Z.A."/>
            <person name="Tiffin H."/>
            <person name="Waite C.N."/>
            <person name="Davies K.M."/>
            <person name="Grierson E.P."/>
            <person name="Laing W.A."/>
            <person name="Kirk R."/>
            <person name="Chen X."/>
            <person name="Wood M."/>
            <person name="Montefiori M."/>
            <person name="Brummell D.A."/>
            <person name="Schwinn K.E."/>
            <person name="Catanach A."/>
            <person name="Fullerton C."/>
            <person name="Li D."/>
            <person name="Meiyalaghan S."/>
            <person name="Nieuwenhuizen N."/>
            <person name="Read N."/>
            <person name="Prakash R."/>
            <person name="Hunter D."/>
            <person name="Zhang H."/>
            <person name="McKenzie M."/>
            <person name="Knabel M."/>
            <person name="Harris A."/>
            <person name="Allan A.C."/>
            <person name="Gleave A."/>
            <person name="Chen A."/>
            <person name="Janssen B.J."/>
            <person name="Plunkett B."/>
            <person name="Ampomah-Dwamena C."/>
            <person name="Voogd C."/>
            <person name="Leif D."/>
            <person name="Lafferty D."/>
            <person name="Souleyre E.J.F."/>
            <person name="Varkonyi-Gasic E."/>
            <person name="Gambi F."/>
            <person name="Hanley J."/>
            <person name="Yao J.L."/>
            <person name="Cheung J."/>
            <person name="David K.M."/>
            <person name="Warren B."/>
            <person name="Marsh K."/>
            <person name="Snowden K.C."/>
            <person name="Lin-Wang K."/>
            <person name="Brian L."/>
            <person name="Martinez-Sanchez M."/>
            <person name="Wang M."/>
            <person name="Ileperuma N."/>
            <person name="Macnee N."/>
            <person name="Campin R."/>
            <person name="McAtee P."/>
            <person name="Drummond R.S.M."/>
            <person name="Espley R.V."/>
            <person name="Ireland H.S."/>
            <person name="Wu R."/>
            <person name="Atkinson R.G."/>
            <person name="Karunairetnam S."/>
            <person name="Bulley S."/>
            <person name="Chunkath S."/>
            <person name="Hanley Z."/>
            <person name="Storey R."/>
            <person name="Thrimawithana A.H."/>
            <person name="Thomson S."/>
            <person name="David C."/>
            <person name="Testolin R."/>
            <person name="Huang H."/>
            <person name="Hellens R.P."/>
            <person name="Schaffer R.J."/>
        </authorList>
    </citation>
    <scope>NUCLEOTIDE SEQUENCE [LARGE SCALE GENOMIC DNA]</scope>
    <source>
        <strain evidence="3">cv. Red5</strain>
    </source>
</reference>
<proteinExistence type="predicted"/>
<name>A0A2R6QJ54_ACTCC</name>
<dbReference type="InterPro" id="IPR049916">
    <property type="entry name" value="WDR72-like"/>
</dbReference>
<dbReference type="EMBL" id="NKQK01000015">
    <property type="protein sequence ID" value="PSS09381.1"/>
    <property type="molecule type" value="Genomic_DNA"/>
</dbReference>
<evidence type="ECO:0000256" key="1">
    <source>
        <dbReference type="SAM" id="MobiDB-lite"/>
    </source>
</evidence>
<protein>
    <submittedName>
        <fullName evidence="2">WD repeat-containing protein</fullName>
    </submittedName>
</protein>
<dbReference type="PANTHER" id="PTHR44099">
    <property type="entry name" value="RABCONNECTIN-3B, ISOFORM A"/>
    <property type="match status" value="1"/>
</dbReference>
<dbReference type="OrthoDB" id="338622at2759"/>
<comment type="caution">
    <text evidence="2">The sequence shown here is derived from an EMBL/GenBank/DDBJ whole genome shotgun (WGS) entry which is preliminary data.</text>
</comment>
<sequence length="484" mass="52553">MAARSLFHCAASWAIPLPLRSQKAHDHENLLRSPSGTGVHEHKISNTGKTSENGLRSDCILETQGLSQAEESEILSWLESFEMQDWISCVGGTSQDAMTSHIIVAAALAIWYPSLVKPCLTTLVVHPLMKLVMALNDKYSSTAAELLAEGMESTWKACIPAEIPRLIGDIFFQIEFVSGAPTDSSAQNPAIPPNIRGNLVGILLPSLATADILGILNAIESQIWSTASDSPVHVVSLMTLIRVIRGSPRNLAQYLDKVVNFILQTMDPSNSVLRKTCFQSSVAALKEVVRIFPMVALNETSTRLAVGDAIGEINNASIRVYDMQGVTKVKVLDANEPPGLPSLLGGVSEVVTAISALSFSSDGEGLLAFSEHGLMIRWWSLGSAWWEKLSRNLVPVQCTKLIFVPPWEGFSPNSTRSSIMEMDHDRQANAKIGIARNGKLHSLQFAYCIFESAKFISTLALILMQKAPSLGLARVPCSQLLLIP</sequence>
<dbReference type="InParanoid" id="A0A2R6QJ54"/>
<dbReference type="AlphaFoldDB" id="A0A2R6QJ54"/>
<reference evidence="2 3" key="1">
    <citation type="submission" date="2017-07" db="EMBL/GenBank/DDBJ databases">
        <title>An improved, manually edited Actinidia chinensis var. chinensis (kiwifruit) genome highlights the challenges associated with draft genomes and gene prediction in plants.</title>
        <authorList>
            <person name="Pilkington S."/>
            <person name="Crowhurst R."/>
            <person name="Hilario E."/>
            <person name="Nardozza S."/>
            <person name="Fraser L."/>
            <person name="Peng Y."/>
            <person name="Gunaseelan K."/>
            <person name="Simpson R."/>
            <person name="Tahir J."/>
            <person name="Deroles S."/>
            <person name="Templeton K."/>
            <person name="Luo Z."/>
            <person name="Davy M."/>
            <person name="Cheng C."/>
            <person name="Mcneilage M."/>
            <person name="Scaglione D."/>
            <person name="Liu Y."/>
            <person name="Zhang Q."/>
            <person name="Datson P."/>
            <person name="De Silva N."/>
            <person name="Gardiner S."/>
            <person name="Bassett H."/>
            <person name="Chagne D."/>
            <person name="Mccallum J."/>
            <person name="Dzierzon H."/>
            <person name="Deng C."/>
            <person name="Wang Y.-Y."/>
            <person name="Barron N."/>
            <person name="Manako K."/>
            <person name="Bowen J."/>
            <person name="Foster T."/>
            <person name="Erridge Z."/>
            <person name="Tiffin H."/>
            <person name="Waite C."/>
            <person name="Davies K."/>
            <person name="Grierson E."/>
            <person name="Laing W."/>
            <person name="Kirk R."/>
            <person name="Chen X."/>
            <person name="Wood M."/>
            <person name="Montefiori M."/>
            <person name="Brummell D."/>
            <person name="Schwinn K."/>
            <person name="Catanach A."/>
            <person name="Fullerton C."/>
            <person name="Li D."/>
            <person name="Meiyalaghan S."/>
            <person name="Nieuwenhuizen N."/>
            <person name="Read N."/>
            <person name="Prakash R."/>
            <person name="Hunter D."/>
            <person name="Zhang H."/>
            <person name="Mckenzie M."/>
            <person name="Knabel M."/>
            <person name="Harris A."/>
            <person name="Allan A."/>
            <person name="Chen A."/>
            <person name="Janssen B."/>
            <person name="Plunkett B."/>
            <person name="Dwamena C."/>
            <person name="Voogd C."/>
            <person name="Leif D."/>
            <person name="Lafferty D."/>
            <person name="Souleyre E."/>
            <person name="Varkonyi-Gasic E."/>
            <person name="Gambi F."/>
            <person name="Hanley J."/>
            <person name="Yao J.-L."/>
            <person name="Cheung J."/>
            <person name="David K."/>
            <person name="Warren B."/>
            <person name="Marsh K."/>
            <person name="Snowden K."/>
            <person name="Lin-Wang K."/>
            <person name="Brian L."/>
            <person name="Martinez-Sanchez M."/>
            <person name="Wang M."/>
            <person name="Ileperuma N."/>
            <person name="Macnee N."/>
            <person name="Campin R."/>
            <person name="Mcatee P."/>
            <person name="Drummond R."/>
            <person name="Espley R."/>
            <person name="Ireland H."/>
            <person name="Wu R."/>
            <person name="Atkinson R."/>
            <person name="Karunairetnam S."/>
            <person name="Bulley S."/>
            <person name="Chunkath S."/>
            <person name="Hanley Z."/>
            <person name="Storey R."/>
            <person name="Thrimawithana A."/>
            <person name="Thomson S."/>
            <person name="David C."/>
            <person name="Testolin R."/>
        </authorList>
    </citation>
    <scope>NUCLEOTIDE SEQUENCE [LARGE SCALE GENOMIC DNA]</scope>
    <source>
        <strain evidence="3">cv. Red5</strain>
        <tissue evidence="2">Young leaf</tissue>
    </source>
</reference>
<dbReference type="Gramene" id="PSS09381">
    <property type="protein sequence ID" value="PSS09381"/>
    <property type="gene ID" value="CEY00_Acc16404"/>
</dbReference>
<dbReference type="OMA" id="SSEYCAK"/>
<dbReference type="InterPro" id="IPR016024">
    <property type="entry name" value="ARM-type_fold"/>
</dbReference>